<name>A0A1W1EEK4_9ZZZZ</name>
<organism evidence="1">
    <name type="scientific">hydrothermal vent metagenome</name>
    <dbReference type="NCBI Taxonomy" id="652676"/>
    <lineage>
        <taxon>unclassified sequences</taxon>
        <taxon>metagenomes</taxon>
        <taxon>ecological metagenomes</taxon>
    </lineage>
</organism>
<dbReference type="EMBL" id="FPKX01000052">
    <property type="protein sequence ID" value="SFZ98475.1"/>
    <property type="molecule type" value="Genomic_DNA"/>
</dbReference>
<reference evidence="1" key="1">
    <citation type="submission" date="2016-10" db="EMBL/GenBank/DDBJ databases">
        <authorList>
            <person name="de Groot N.N."/>
        </authorList>
    </citation>
    <scope>NUCLEOTIDE SEQUENCE</scope>
</reference>
<sequence length="72" mass="8556">MRKVEVVKSSEVEIKPFILDEYIHEKEEFIQIKKVSKKVLKQLAKELDLNYDDEQLRSSKKLFEAYLAKGKI</sequence>
<accession>A0A1W1EEK4</accession>
<proteinExistence type="predicted"/>
<evidence type="ECO:0000313" key="1">
    <source>
        <dbReference type="EMBL" id="SFZ98475.1"/>
    </source>
</evidence>
<gene>
    <name evidence="1" type="ORF">MNB_SV-5-201</name>
</gene>
<protein>
    <submittedName>
        <fullName evidence="1">Uncharacterized protein</fullName>
    </submittedName>
</protein>
<dbReference type="AlphaFoldDB" id="A0A1W1EEK4"/>